<dbReference type="AGR" id="WB:WBGene00043328"/>
<keyword evidence="3" id="KW-1185">Reference proteome</keyword>
<protein>
    <submittedName>
        <fullName evidence="2">F-box domain-containing protein</fullName>
    </submittedName>
</protein>
<dbReference type="FunCoup" id="A0A0S4XR53">
    <property type="interactions" value="811"/>
</dbReference>
<dbReference type="Proteomes" id="UP000001940">
    <property type="component" value="Chromosome II"/>
</dbReference>
<dbReference type="InterPro" id="IPR053222">
    <property type="entry name" value="Zygotic_Embryogenesis-Asso"/>
</dbReference>
<dbReference type="CTD" id="26591687"/>
<sequence>MTAVSFPILRLPESALQESLKLMSIRDRLSVSVLSKKAKRLFTVVNKNPITAVVSMTSTSFCFNSRPFQHFQFVLNSDKSNVEIRKYSRNGYKWTYLNVPGFAEKQWFKHITDVFFRNQCTILIIENSPGRSIEEICECTKKLKIVELRVDHSKIQNYQVLELLPSLKKLKVRSLEGPNPKSILTQSLESIDINSLNVTLDDLLALNHTDFTLHTQSCSDSDMNLFLKHWIKGSHSNLKSLAIFKYIYSDMNLFLKHWIKGSHSNLKSLAIFKYIFKYIYCKTFEIGV</sequence>
<evidence type="ECO:0000313" key="4">
    <source>
        <dbReference type="WormBase" id="F45D11.11"/>
    </source>
</evidence>
<dbReference type="EMBL" id="BX284602">
    <property type="protein sequence ID" value="CUV67070.1"/>
    <property type="molecule type" value="Genomic_DNA"/>
</dbReference>
<dbReference type="WormBase" id="F45D11.11">
    <property type="protein sequence ID" value="CE20797"/>
    <property type="gene ID" value="WBGene00043328"/>
</dbReference>
<gene>
    <name evidence="2" type="ORF">CELE_F45D11.11</name>
    <name evidence="2 4" type="ORF">F45D11.11</name>
</gene>
<dbReference type="PANTHER" id="PTHR22899">
    <property type="entry name" value="CYCLIN-RELATED F-BOX FAMILY"/>
    <property type="match status" value="1"/>
</dbReference>
<feature type="domain" description="F-box" evidence="1">
    <location>
        <begin position="5"/>
        <end position="54"/>
    </location>
</feature>
<dbReference type="InterPro" id="IPR012885">
    <property type="entry name" value="F-box_Sdz-33"/>
</dbReference>
<dbReference type="GeneID" id="26591687"/>
<dbReference type="OrthoDB" id="5910344at2759"/>
<proteinExistence type="predicted"/>
<dbReference type="RefSeq" id="NP_001305217.1">
    <property type="nucleotide sequence ID" value="NM_001318288.1"/>
</dbReference>
<evidence type="ECO:0000313" key="3">
    <source>
        <dbReference type="Proteomes" id="UP000001940"/>
    </source>
</evidence>
<reference evidence="2 3" key="1">
    <citation type="journal article" date="1998" name="Science">
        <title>Genome sequence of the nematode C. elegans: a platform for investigating biology.</title>
        <authorList>
            <consortium name="The C. elegans sequencing consortium"/>
            <person name="Sulson J.E."/>
            <person name="Waterston R."/>
        </authorList>
    </citation>
    <scope>NUCLEOTIDE SEQUENCE [LARGE SCALE GENOMIC DNA]</scope>
    <source>
        <strain evidence="2 3">Bristol N2</strain>
    </source>
</reference>
<evidence type="ECO:0000259" key="1">
    <source>
        <dbReference type="PROSITE" id="PS50181"/>
    </source>
</evidence>
<dbReference type="KEGG" id="cel:CELE_F45D11.11"/>
<evidence type="ECO:0000313" key="2">
    <source>
        <dbReference type="EMBL" id="CUV67070.1"/>
    </source>
</evidence>
<organism evidence="2 3">
    <name type="scientific">Caenorhabditis elegans</name>
    <dbReference type="NCBI Taxonomy" id="6239"/>
    <lineage>
        <taxon>Eukaryota</taxon>
        <taxon>Metazoa</taxon>
        <taxon>Ecdysozoa</taxon>
        <taxon>Nematoda</taxon>
        <taxon>Chromadorea</taxon>
        <taxon>Rhabditida</taxon>
        <taxon>Rhabditina</taxon>
        <taxon>Rhabditomorpha</taxon>
        <taxon>Rhabditoidea</taxon>
        <taxon>Rhabditidae</taxon>
        <taxon>Peloderinae</taxon>
        <taxon>Caenorhabditis</taxon>
    </lineage>
</organism>
<dbReference type="AlphaFoldDB" id="A0A0S4XR53"/>
<name>A0A0S4XR53_CAEEL</name>
<dbReference type="PANTHER" id="PTHR22899:SF0">
    <property type="entry name" value="F-BOX ASSOCIATED DOMAIN-CONTAINING PROTEIN-RELATED"/>
    <property type="match status" value="1"/>
</dbReference>
<dbReference type="SMR" id="A0A0S4XR53"/>
<dbReference type="Pfam" id="PF07735">
    <property type="entry name" value="FBA_2"/>
    <property type="match status" value="2"/>
</dbReference>
<dbReference type="Pfam" id="PF00646">
    <property type="entry name" value="F-box"/>
    <property type="match status" value="1"/>
</dbReference>
<dbReference type="InterPro" id="IPR001810">
    <property type="entry name" value="F-box_dom"/>
</dbReference>
<dbReference type="InParanoid" id="A0A0S4XR53"/>
<dbReference type="PROSITE" id="PS50181">
    <property type="entry name" value="FBOX"/>
    <property type="match status" value="1"/>
</dbReference>
<accession>A0A0S4XR53</accession>